<feature type="domain" description="YknX-like C-terminal permuted SH3-like" evidence="6">
    <location>
        <begin position="301"/>
        <end position="366"/>
    </location>
</feature>
<comment type="similarity">
    <text evidence="1">Belongs to the membrane fusion protein (MFP) (TC 8.A.1) family.</text>
</comment>
<dbReference type="Proteomes" id="UP000192610">
    <property type="component" value="Unassembled WGS sequence"/>
</dbReference>
<dbReference type="GO" id="GO:0046677">
    <property type="term" value="P:response to antibiotic"/>
    <property type="evidence" value="ECO:0007669"/>
    <property type="project" value="TreeGrafter"/>
</dbReference>
<accession>A0A1V9E9D9</accession>
<name>A0A1V9E9D9_9BACT</name>
<organism evidence="7 8">
    <name type="scientific">Niastella yeongjuensis</name>
    <dbReference type="NCBI Taxonomy" id="354355"/>
    <lineage>
        <taxon>Bacteria</taxon>
        <taxon>Pseudomonadati</taxon>
        <taxon>Bacteroidota</taxon>
        <taxon>Chitinophagia</taxon>
        <taxon>Chitinophagales</taxon>
        <taxon>Chitinophagaceae</taxon>
        <taxon>Niastella</taxon>
    </lineage>
</organism>
<feature type="domain" description="Multidrug resistance protein MdtA-like barrel-sandwich hybrid" evidence="4">
    <location>
        <begin position="61"/>
        <end position="200"/>
    </location>
</feature>
<dbReference type="Gene3D" id="2.40.30.170">
    <property type="match status" value="1"/>
</dbReference>
<dbReference type="EMBL" id="LVXG01000056">
    <property type="protein sequence ID" value="OQP42748.1"/>
    <property type="molecule type" value="Genomic_DNA"/>
</dbReference>
<dbReference type="Pfam" id="PF25989">
    <property type="entry name" value="YknX_C"/>
    <property type="match status" value="1"/>
</dbReference>
<protein>
    <submittedName>
        <fullName evidence="7">Efflux transporter periplasmic adaptor subunit</fullName>
    </submittedName>
</protein>
<feature type="domain" description="Multidrug resistance protein MdtA-like alpha-helical hairpin" evidence="3">
    <location>
        <begin position="101"/>
        <end position="171"/>
    </location>
</feature>
<keyword evidence="2" id="KW-0175">Coiled coil</keyword>
<dbReference type="RefSeq" id="WP_081203163.1">
    <property type="nucleotide sequence ID" value="NZ_FOCZ01000005.1"/>
</dbReference>
<evidence type="ECO:0000259" key="4">
    <source>
        <dbReference type="Pfam" id="PF25917"/>
    </source>
</evidence>
<comment type="caution">
    <text evidence="7">The sequence shown here is derived from an EMBL/GenBank/DDBJ whole genome shotgun (WGS) entry which is preliminary data.</text>
</comment>
<dbReference type="NCBIfam" id="TIGR01730">
    <property type="entry name" value="RND_mfp"/>
    <property type="match status" value="1"/>
</dbReference>
<evidence type="ECO:0000313" key="7">
    <source>
        <dbReference type="EMBL" id="OQP42748.1"/>
    </source>
</evidence>
<dbReference type="Gene3D" id="2.40.50.100">
    <property type="match status" value="1"/>
</dbReference>
<dbReference type="InterPro" id="IPR058626">
    <property type="entry name" value="MdtA-like_b-barrel"/>
</dbReference>
<evidence type="ECO:0000259" key="6">
    <source>
        <dbReference type="Pfam" id="PF25989"/>
    </source>
</evidence>
<dbReference type="Pfam" id="PF25944">
    <property type="entry name" value="Beta-barrel_RND"/>
    <property type="match status" value="1"/>
</dbReference>
<dbReference type="PANTHER" id="PTHR30158">
    <property type="entry name" value="ACRA/E-RELATED COMPONENT OF DRUG EFFLUX TRANSPORTER"/>
    <property type="match status" value="1"/>
</dbReference>
<dbReference type="SUPFAM" id="SSF111369">
    <property type="entry name" value="HlyD-like secretion proteins"/>
    <property type="match status" value="1"/>
</dbReference>
<dbReference type="InterPro" id="IPR058625">
    <property type="entry name" value="MdtA-like_BSH"/>
</dbReference>
<dbReference type="Gene3D" id="1.10.287.470">
    <property type="entry name" value="Helix hairpin bin"/>
    <property type="match status" value="1"/>
</dbReference>
<dbReference type="AlphaFoldDB" id="A0A1V9E9D9"/>
<dbReference type="PROSITE" id="PS51257">
    <property type="entry name" value="PROKAR_LIPOPROTEIN"/>
    <property type="match status" value="1"/>
</dbReference>
<reference evidence="8" key="1">
    <citation type="submission" date="2016-04" db="EMBL/GenBank/DDBJ databases">
        <authorList>
            <person name="Chen L."/>
            <person name="Zhuang W."/>
            <person name="Wang G."/>
        </authorList>
    </citation>
    <scope>NUCLEOTIDE SEQUENCE [LARGE SCALE GENOMIC DNA]</scope>
    <source>
        <strain evidence="8">17621</strain>
    </source>
</reference>
<dbReference type="Gene3D" id="2.40.420.20">
    <property type="match status" value="1"/>
</dbReference>
<dbReference type="InterPro" id="IPR006143">
    <property type="entry name" value="RND_pump_MFP"/>
</dbReference>
<dbReference type="Pfam" id="PF25876">
    <property type="entry name" value="HH_MFP_RND"/>
    <property type="match status" value="1"/>
</dbReference>
<feature type="domain" description="Multidrug resistance protein MdtA-like beta-barrel" evidence="5">
    <location>
        <begin position="207"/>
        <end position="291"/>
    </location>
</feature>
<dbReference type="InterPro" id="IPR058624">
    <property type="entry name" value="MdtA-like_HH"/>
</dbReference>
<evidence type="ECO:0000259" key="5">
    <source>
        <dbReference type="Pfam" id="PF25944"/>
    </source>
</evidence>
<proteinExistence type="inferred from homology"/>
<dbReference type="GO" id="GO:0022857">
    <property type="term" value="F:transmembrane transporter activity"/>
    <property type="evidence" value="ECO:0007669"/>
    <property type="project" value="InterPro"/>
</dbReference>
<dbReference type="InterPro" id="IPR058637">
    <property type="entry name" value="YknX-like_C"/>
</dbReference>
<dbReference type="STRING" id="354355.SAMN05660816_02931"/>
<gene>
    <name evidence="7" type="ORF">A4H97_11320</name>
</gene>
<feature type="coiled-coil region" evidence="2">
    <location>
        <begin position="102"/>
        <end position="160"/>
    </location>
</feature>
<keyword evidence="8" id="KW-1185">Reference proteome</keyword>
<evidence type="ECO:0000313" key="8">
    <source>
        <dbReference type="Proteomes" id="UP000192610"/>
    </source>
</evidence>
<evidence type="ECO:0000256" key="1">
    <source>
        <dbReference type="ARBA" id="ARBA00009477"/>
    </source>
</evidence>
<dbReference type="GO" id="GO:0005886">
    <property type="term" value="C:plasma membrane"/>
    <property type="evidence" value="ECO:0007669"/>
    <property type="project" value="TreeGrafter"/>
</dbReference>
<evidence type="ECO:0000256" key="2">
    <source>
        <dbReference type="SAM" id="Coils"/>
    </source>
</evidence>
<evidence type="ECO:0000259" key="3">
    <source>
        <dbReference type="Pfam" id="PF25876"/>
    </source>
</evidence>
<sequence length="378" mass="41080">MNKQLSWAIIITAAGWLLSSCKDDKASQPATPPPVPVNVYTVIKGKAAYYDQYPATVTPLNQVELRPQVNGYLTGIFFKDGSRIKKGQKLYTIDQQQYVANYQQAQANLQVQETNLTKAQKDADRYHELEKHDAIARQQVDYADAALEAAKKQVAAAQANVTSVQTGLRYTTIYAPFDGTIGISLAKLGTAVSAGQTLLNTISSDDPMAVDLSIDQKDLYRFEQLQRKNGGTKDSTFKLILPGQETYPHPGQIYLIDRAVDPQTGTIIARLVFPNKQSDLKAGMTANVQILNNANTEKVLIPQKAVVEQMGEYFVYTTDGKAAHQKKVSLGARIGDLVVVNNGVEAGEQVITDGLQKLKEGAPVQVGQPNASAPSAAK</sequence>
<dbReference type="Pfam" id="PF25917">
    <property type="entry name" value="BSH_RND"/>
    <property type="match status" value="1"/>
</dbReference>
<dbReference type="OrthoDB" id="9801814at2"/>
<dbReference type="GO" id="GO:0030313">
    <property type="term" value="C:cell envelope"/>
    <property type="evidence" value="ECO:0007669"/>
    <property type="project" value="UniProtKB-SubCell"/>
</dbReference>